<comment type="subcellular location">
    <subcellularLocation>
        <location evidence="1">Membrane</location>
        <topology evidence="1">Multi-pass membrane protein</topology>
    </subcellularLocation>
</comment>
<evidence type="ECO:0000256" key="4">
    <source>
        <dbReference type="ARBA" id="ARBA00023136"/>
    </source>
</evidence>
<comment type="caution">
    <text evidence="7">The sequence shown here is derived from an EMBL/GenBank/DDBJ whole genome shotgun (WGS) entry which is preliminary data.</text>
</comment>
<feature type="transmembrane region" description="Helical" evidence="5">
    <location>
        <begin position="26"/>
        <end position="45"/>
    </location>
</feature>
<evidence type="ECO:0000256" key="5">
    <source>
        <dbReference type="SAM" id="Phobius"/>
    </source>
</evidence>
<evidence type="ECO:0000256" key="3">
    <source>
        <dbReference type="ARBA" id="ARBA00022989"/>
    </source>
</evidence>
<keyword evidence="2 5" id="KW-0812">Transmembrane</keyword>
<dbReference type="InterPro" id="IPR006977">
    <property type="entry name" value="Yip1_dom"/>
</dbReference>
<evidence type="ECO:0000313" key="8">
    <source>
        <dbReference type="Proteomes" id="UP000187485"/>
    </source>
</evidence>
<name>A0A1L8CYR8_9THEO</name>
<keyword evidence="4 5" id="KW-0472">Membrane</keyword>
<dbReference type="AlphaFoldDB" id="A0A1L8CYR8"/>
<evidence type="ECO:0000256" key="2">
    <source>
        <dbReference type="ARBA" id="ARBA00022692"/>
    </source>
</evidence>
<evidence type="ECO:0000259" key="6">
    <source>
        <dbReference type="Pfam" id="PF04893"/>
    </source>
</evidence>
<feature type="transmembrane region" description="Helical" evidence="5">
    <location>
        <begin position="160"/>
        <end position="183"/>
    </location>
</feature>
<dbReference type="RefSeq" id="WP_075860435.1">
    <property type="nucleotide sequence ID" value="NZ_BDJK01000095.1"/>
</dbReference>
<feature type="transmembrane region" description="Helical" evidence="5">
    <location>
        <begin position="74"/>
        <end position="98"/>
    </location>
</feature>
<dbReference type="STRING" id="870242.cpu_25700"/>
<protein>
    <submittedName>
        <fullName evidence="7">YIP1 family protein</fullName>
    </submittedName>
</protein>
<reference evidence="8" key="1">
    <citation type="submission" date="2016-12" db="EMBL/GenBank/DDBJ databases">
        <title>Draft Genome Sequences od Carboxydothermus pertinax and islandicus, Hydrogenogenic Carboxydotrophic Bacteria.</title>
        <authorList>
            <person name="Fukuyama Y."/>
            <person name="Ohmae K."/>
            <person name="Yoneda Y."/>
            <person name="Yoshida T."/>
            <person name="Sako Y."/>
        </authorList>
    </citation>
    <scope>NUCLEOTIDE SEQUENCE [LARGE SCALE GENOMIC DNA]</scope>
    <source>
        <strain evidence="8">Ug1</strain>
    </source>
</reference>
<feature type="transmembrane region" description="Helical" evidence="5">
    <location>
        <begin position="195"/>
        <end position="214"/>
    </location>
</feature>
<dbReference type="Proteomes" id="UP000187485">
    <property type="component" value="Unassembled WGS sequence"/>
</dbReference>
<feature type="domain" description="Yip1" evidence="6">
    <location>
        <begin position="8"/>
        <end position="210"/>
    </location>
</feature>
<accession>A0A1L8CYR8</accession>
<gene>
    <name evidence="7" type="ORF">cpu_25700</name>
</gene>
<dbReference type="Pfam" id="PF04893">
    <property type="entry name" value="Yip1"/>
    <property type="match status" value="1"/>
</dbReference>
<keyword evidence="3 5" id="KW-1133">Transmembrane helix</keyword>
<organism evidence="7 8">
    <name type="scientific">Carboxydothermus pertinax</name>
    <dbReference type="NCBI Taxonomy" id="870242"/>
    <lineage>
        <taxon>Bacteria</taxon>
        <taxon>Bacillati</taxon>
        <taxon>Bacillota</taxon>
        <taxon>Clostridia</taxon>
        <taxon>Thermoanaerobacterales</taxon>
        <taxon>Thermoanaerobacteraceae</taxon>
        <taxon>Carboxydothermus</taxon>
    </lineage>
</organism>
<keyword evidence="8" id="KW-1185">Reference proteome</keyword>
<proteinExistence type="predicted"/>
<dbReference type="EMBL" id="BDJK01000095">
    <property type="protein sequence ID" value="GAV24060.1"/>
    <property type="molecule type" value="Genomic_DNA"/>
</dbReference>
<dbReference type="GO" id="GO:0016020">
    <property type="term" value="C:membrane"/>
    <property type="evidence" value="ECO:0007669"/>
    <property type="project" value="UniProtKB-SubCell"/>
</dbReference>
<dbReference type="OrthoDB" id="1722380at2"/>
<feature type="transmembrane region" description="Helical" evidence="5">
    <location>
        <begin position="110"/>
        <end position="136"/>
    </location>
</feature>
<evidence type="ECO:0000313" key="7">
    <source>
        <dbReference type="EMBL" id="GAV24060.1"/>
    </source>
</evidence>
<sequence>MGLTNLIKVIYAPGEVFQEEWQKTNFWLSGIIIAVLNGFAVWLSMPVMLETTKKMLVDKIPPEQLTVALQGAKISGLIGALITPFLIWLLIGLVLSLYSQFAGVEGKMGLYLKITILSWVPILLGNIIRSGLIYYLKPENYLDVKTSLLLLLPGEVKMDFIHIFMSKLDFFTLWGIVLLGYGYGKAFNTDTKKSIAFWLIIFILISIISAFFGGQSLQKMA</sequence>
<evidence type="ECO:0000256" key="1">
    <source>
        <dbReference type="ARBA" id="ARBA00004141"/>
    </source>
</evidence>